<dbReference type="EMBL" id="PVEP01000014">
    <property type="protein sequence ID" value="PQV53600.1"/>
    <property type="molecule type" value="Genomic_DNA"/>
</dbReference>
<dbReference type="InterPro" id="IPR028087">
    <property type="entry name" value="Tad_N"/>
</dbReference>
<sequence length="448" mass="47317">MAAKITDFLRDEDGAITALSLQMFLATCAIGALAVDFGNGMSAQTRLQVAADATAHAALVTREFHSADASAEEAVKIGALNMPAGKYGNVMTASDVNFGSWDRDAQVFTIDPTLKDAVMVQTHRTQANGNGVVTFLMRLAGREQLDVNAGSVFETYYPTCFKEGLVAQERVEIQSNNLFASGFCIHSEHYASFNSGNTFETGSVVSMPRLADVELPSSGLESNTGLADALLAGQRQIKIIGRIKDIIAGIENPTDPLYGIMTPTSPYYRPYITNATVNQVKARGKTNLDPNYFKTGQVNYMTCKNDNQHKTFADGFEIHDTVIVSDCILTFSSGTVIEDSIIVSTNTDVAALNGSANITIGRDDHCAEGGGSTLITLGGVSFPSGLGLYGSQILAVGDVSVTSNADGMEGASIVSGGQLDVTSNGTFGFCGGDGLGNTYQAAYFRLAK</sequence>
<feature type="domain" description="Putative Flp pilus-assembly TadG-like N-terminal" evidence="1">
    <location>
        <begin position="14"/>
        <end position="58"/>
    </location>
</feature>
<dbReference type="AlphaFoldDB" id="A0A2S8RYG8"/>
<organism evidence="3 4">
    <name type="scientific">Albidovulum denitrificans</name>
    <dbReference type="NCBI Taxonomy" id="404881"/>
    <lineage>
        <taxon>Bacteria</taxon>
        <taxon>Pseudomonadati</taxon>
        <taxon>Pseudomonadota</taxon>
        <taxon>Alphaproteobacteria</taxon>
        <taxon>Rhodobacterales</taxon>
        <taxon>Paracoccaceae</taxon>
        <taxon>Albidovulum</taxon>
    </lineage>
</organism>
<dbReference type="Proteomes" id="UP000238338">
    <property type="component" value="Unassembled WGS sequence"/>
</dbReference>
<dbReference type="OrthoDB" id="7863619at2"/>
<dbReference type="Pfam" id="PF13400">
    <property type="entry name" value="Tad"/>
    <property type="match status" value="1"/>
</dbReference>
<proteinExistence type="predicted"/>
<accession>A0A2S8RYG8</accession>
<evidence type="ECO:0000313" key="4">
    <source>
        <dbReference type="Proteomes" id="UP000238338"/>
    </source>
</evidence>
<dbReference type="RefSeq" id="WP_105516465.1">
    <property type="nucleotide sequence ID" value="NZ_PVEP01000014.1"/>
</dbReference>
<feature type="domain" description="DUF7867" evidence="2">
    <location>
        <begin position="164"/>
        <end position="431"/>
    </location>
</feature>
<evidence type="ECO:0000313" key="3">
    <source>
        <dbReference type="EMBL" id="PQV53600.1"/>
    </source>
</evidence>
<reference evidence="3 4" key="1">
    <citation type="submission" date="2018-02" db="EMBL/GenBank/DDBJ databases">
        <title>Genomic Encyclopedia of Archaeal and Bacterial Type Strains, Phase II (KMG-II): from individual species to whole genera.</title>
        <authorList>
            <person name="Goeker M."/>
        </authorList>
    </citation>
    <scope>NUCLEOTIDE SEQUENCE [LARGE SCALE GENOMIC DNA]</scope>
    <source>
        <strain evidence="3 4">DSM 18921</strain>
    </source>
</reference>
<keyword evidence="4" id="KW-1185">Reference proteome</keyword>
<evidence type="ECO:0000259" key="2">
    <source>
        <dbReference type="Pfam" id="PF25269"/>
    </source>
</evidence>
<gene>
    <name evidence="3" type="ORF">LX70_03919</name>
</gene>
<evidence type="ECO:0000259" key="1">
    <source>
        <dbReference type="Pfam" id="PF13400"/>
    </source>
</evidence>
<dbReference type="InterPro" id="IPR057189">
    <property type="entry name" value="DUF7867"/>
</dbReference>
<comment type="caution">
    <text evidence="3">The sequence shown here is derived from an EMBL/GenBank/DDBJ whole genome shotgun (WGS) entry which is preliminary data.</text>
</comment>
<name>A0A2S8RYG8_9RHOB</name>
<dbReference type="Pfam" id="PF25269">
    <property type="entry name" value="DUF7867"/>
    <property type="match status" value="1"/>
</dbReference>
<protein>
    <submittedName>
        <fullName evidence="3">Putative Flp pilus-assembly TadE/G-like protein</fullName>
    </submittedName>
</protein>